<accession>A0A150G3S3</accession>
<dbReference type="OrthoDB" id="194358at2759"/>
<dbReference type="SUPFAM" id="SSF48403">
    <property type="entry name" value="Ankyrin repeat"/>
    <property type="match status" value="1"/>
</dbReference>
<dbReference type="InterPro" id="IPR036770">
    <property type="entry name" value="Ankyrin_rpt-contain_sf"/>
</dbReference>
<evidence type="ECO:0000313" key="2">
    <source>
        <dbReference type="EMBL" id="KXZ44529.1"/>
    </source>
</evidence>
<sequence length="54" mass="5493">MKDGWTPLHIAAKNGHVKAIAALLQAGADKDAGEEVRPGGGGSVVSVVRVLVFV</sequence>
<dbReference type="SMART" id="SM00248">
    <property type="entry name" value="ANK"/>
    <property type="match status" value="1"/>
</dbReference>
<evidence type="ECO:0000313" key="3">
    <source>
        <dbReference type="Proteomes" id="UP000075714"/>
    </source>
</evidence>
<proteinExistence type="predicted"/>
<dbReference type="EMBL" id="LSYV01000067">
    <property type="protein sequence ID" value="KXZ44529.1"/>
    <property type="molecule type" value="Genomic_DNA"/>
</dbReference>
<comment type="caution">
    <text evidence="2">The sequence shown here is derived from an EMBL/GenBank/DDBJ whole genome shotgun (WGS) entry which is preliminary data.</text>
</comment>
<dbReference type="InterPro" id="IPR002110">
    <property type="entry name" value="Ankyrin_rpt"/>
</dbReference>
<evidence type="ECO:0000256" key="1">
    <source>
        <dbReference type="PROSITE-ProRule" id="PRU00023"/>
    </source>
</evidence>
<organism evidence="2 3">
    <name type="scientific">Gonium pectorale</name>
    <name type="common">Green alga</name>
    <dbReference type="NCBI Taxonomy" id="33097"/>
    <lineage>
        <taxon>Eukaryota</taxon>
        <taxon>Viridiplantae</taxon>
        <taxon>Chlorophyta</taxon>
        <taxon>core chlorophytes</taxon>
        <taxon>Chlorophyceae</taxon>
        <taxon>CS clade</taxon>
        <taxon>Chlamydomonadales</taxon>
        <taxon>Volvocaceae</taxon>
        <taxon>Gonium</taxon>
    </lineage>
</organism>
<reference evidence="3" key="1">
    <citation type="journal article" date="2016" name="Nat. Commun.">
        <title>The Gonium pectorale genome demonstrates co-option of cell cycle regulation during the evolution of multicellularity.</title>
        <authorList>
            <person name="Hanschen E.R."/>
            <person name="Marriage T.N."/>
            <person name="Ferris P.J."/>
            <person name="Hamaji T."/>
            <person name="Toyoda A."/>
            <person name="Fujiyama A."/>
            <person name="Neme R."/>
            <person name="Noguchi H."/>
            <person name="Minakuchi Y."/>
            <person name="Suzuki M."/>
            <person name="Kawai-Toyooka H."/>
            <person name="Smith D.R."/>
            <person name="Sparks H."/>
            <person name="Anderson J."/>
            <person name="Bakaric R."/>
            <person name="Luria V."/>
            <person name="Karger A."/>
            <person name="Kirschner M.W."/>
            <person name="Durand P.M."/>
            <person name="Michod R.E."/>
            <person name="Nozaki H."/>
            <person name="Olson B.J."/>
        </authorList>
    </citation>
    <scope>NUCLEOTIDE SEQUENCE [LARGE SCALE GENOMIC DNA]</scope>
    <source>
        <strain evidence="3">NIES-2863</strain>
    </source>
</reference>
<dbReference type="AlphaFoldDB" id="A0A150G3S3"/>
<keyword evidence="3" id="KW-1185">Reference proteome</keyword>
<gene>
    <name evidence="2" type="ORF">GPECTOR_66g257</name>
</gene>
<feature type="repeat" description="ANK" evidence="1">
    <location>
        <begin position="3"/>
        <end position="35"/>
    </location>
</feature>
<protein>
    <submittedName>
        <fullName evidence="2">Uncharacterized protein</fullName>
    </submittedName>
</protein>
<dbReference type="Pfam" id="PF00023">
    <property type="entry name" value="Ank"/>
    <property type="match status" value="1"/>
</dbReference>
<dbReference type="Gene3D" id="1.25.40.20">
    <property type="entry name" value="Ankyrin repeat-containing domain"/>
    <property type="match status" value="1"/>
</dbReference>
<dbReference type="PROSITE" id="PS50297">
    <property type="entry name" value="ANK_REP_REGION"/>
    <property type="match status" value="1"/>
</dbReference>
<name>A0A150G3S3_GONPE</name>
<keyword evidence="1" id="KW-0040">ANK repeat</keyword>
<dbReference type="PROSITE" id="PS50088">
    <property type="entry name" value="ANK_REPEAT"/>
    <property type="match status" value="1"/>
</dbReference>
<dbReference type="Proteomes" id="UP000075714">
    <property type="component" value="Unassembled WGS sequence"/>
</dbReference>